<dbReference type="AlphaFoldDB" id="A0A556N7U8"/>
<evidence type="ECO:0000313" key="2">
    <source>
        <dbReference type="EMBL" id="TSJ48256.1"/>
    </source>
</evidence>
<name>A0A556N7U8_9FLAO</name>
<organism evidence="2 3">
    <name type="scientific">Fluviicola chungangensis</name>
    <dbReference type="NCBI Taxonomy" id="2597671"/>
    <lineage>
        <taxon>Bacteria</taxon>
        <taxon>Pseudomonadati</taxon>
        <taxon>Bacteroidota</taxon>
        <taxon>Flavobacteriia</taxon>
        <taxon>Flavobacteriales</taxon>
        <taxon>Crocinitomicaceae</taxon>
        <taxon>Fluviicola</taxon>
    </lineage>
</organism>
<feature type="domain" description="DUF4145" evidence="1">
    <location>
        <begin position="64"/>
        <end position="157"/>
    </location>
</feature>
<dbReference type="EMBL" id="VLPL01000001">
    <property type="protein sequence ID" value="TSJ48256.1"/>
    <property type="molecule type" value="Genomic_DNA"/>
</dbReference>
<dbReference type="OrthoDB" id="9808624at2"/>
<dbReference type="Proteomes" id="UP000316008">
    <property type="component" value="Unassembled WGS sequence"/>
</dbReference>
<dbReference type="Pfam" id="PF13643">
    <property type="entry name" value="DUF4145"/>
    <property type="match status" value="1"/>
</dbReference>
<reference evidence="2 3" key="1">
    <citation type="submission" date="2019-07" db="EMBL/GenBank/DDBJ databases">
        <authorList>
            <person name="Huq M.A."/>
        </authorList>
    </citation>
    <scope>NUCLEOTIDE SEQUENCE [LARGE SCALE GENOMIC DNA]</scope>
    <source>
        <strain evidence="2 3">MAH-3</strain>
    </source>
</reference>
<keyword evidence="3" id="KW-1185">Reference proteome</keyword>
<accession>A0A556N7U8</accession>
<evidence type="ECO:0000313" key="3">
    <source>
        <dbReference type="Proteomes" id="UP000316008"/>
    </source>
</evidence>
<protein>
    <submittedName>
        <fullName evidence="2">DUF4145 domain-containing protein</fullName>
    </submittedName>
</protein>
<evidence type="ECO:0000259" key="1">
    <source>
        <dbReference type="Pfam" id="PF13643"/>
    </source>
</evidence>
<dbReference type="InterPro" id="IPR025285">
    <property type="entry name" value="DUF4145"/>
</dbReference>
<sequence>MNCPNPNCRKLIITLINAEEGSRDRHGNFYDVEEINSEIFVNPLTSSRPPVPTVVDKLFAEDYNEACLILTFSPKASAALSRRCLQNILREKANVKKGDLANEIQEVINNGHLPTHLIQSIDAIRNIGNFAAHPNKSKSTGEIVDVEYGEAEWLLDVIESLFDFYFVQPEILKVKRDALNQKLEEMGKPPMK</sequence>
<gene>
    <name evidence="2" type="ORF">FO442_00320</name>
</gene>
<proteinExistence type="predicted"/>
<comment type="caution">
    <text evidence="2">The sequence shown here is derived from an EMBL/GenBank/DDBJ whole genome shotgun (WGS) entry which is preliminary data.</text>
</comment>